<dbReference type="AlphaFoldDB" id="A0A317C9F2"/>
<dbReference type="PANTHER" id="PTHR30007:SF1">
    <property type="entry name" value="BLR1914 PROTEIN"/>
    <property type="match status" value="1"/>
</dbReference>
<proteinExistence type="predicted"/>
<comment type="caution">
    <text evidence="3">The sequence shown here is derived from an EMBL/GenBank/DDBJ whole genome shotgun (WGS) entry which is preliminary data.</text>
</comment>
<evidence type="ECO:0000313" key="3">
    <source>
        <dbReference type="EMBL" id="PWQ94801.1"/>
    </source>
</evidence>
<reference evidence="3 4" key="1">
    <citation type="submission" date="2018-05" db="EMBL/GenBank/DDBJ databases">
        <title>Leucothrix arctica sp. nov., isolated from Arctic seawater.</title>
        <authorList>
            <person name="Choi A."/>
            <person name="Baek K."/>
        </authorList>
    </citation>
    <scope>NUCLEOTIDE SEQUENCE [LARGE SCALE GENOMIC DNA]</scope>
    <source>
        <strain evidence="3 4">IMCC9719</strain>
    </source>
</reference>
<dbReference type="InterPro" id="IPR025161">
    <property type="entry name" value="IS402-like_dom"/>
</dbReference>
<evidence type="ECO:0000313" key="4">
    <source>
        <dbReference type="Proteomes" id="UP000245506"/>
    </source>
</evidence>
<dbReference type="GO" id="GO:0006313">
    <property type="term" value="P:DNA transposition"/>
    <property type="evidence" value="ECO:0007669"/>
    <property type="project" value="InterPro"/>
</dbReference>
<dbReference type="Proteomes" id="UP000245506">
    <property type="component" value="Unassembled WGS sequence"/>
</dbReference>
<dbReference type="InterPro" id="IPR002559">
    <property type="entry name" value="Transposase_11"/>
</dbReference>
<dbReference type="GO" id="GO:0004803">
    <property type="term" value="F:transposase activity"/>
    <property type="evidence" value="ECO:0007669"/>
    <property type="project" value="InterPro"/>
</dbReference>
<keyword evidence="4" id="KW-1185">Reference proteome</keyword>
<sequence>MERATISDEEWALINPVLLTLPKIQVGNLDKCRTFISAVLWILRGGMEWRMLPPEQGKWNSVFKRYSRWCAHGAWDLLLKTFSQQADLQDVSIDGTVNRAHACAAGYKKNSADEEALGRSKGGFSCKVHAICDAHGLPLNFILTGGQTAECTQAIPLLTGVGAAAVLADKAYDTNELREWLKVHRIKAVIPPKSNRKDDISCDFWHYKERHTVECLFGKLKYYRRISTRYEKKAINYKGMLCLASVFLWLR</sequence>
<organism evidence="3 4">
    <name type="scientific">Leucothrix arctica</name>
    <dbReference type="NCBI Taxonomy" id="1481894"/>
    <lineage>
        <taxon>Bacteria</taxon>
        <taxon>Pseudomonadati</taxon>
        <taxon>Pseudomonadota</taxon>
        <taxon>Gammaproteobacteria</taxon>
        <taxon>Thiotrichales</taxon>
        <taxon>Thiotrichaceae</taxon>
        <taxon>Leucothrix</taxon>
    </lineage>
</organism>
<evidence type="ECO:0000259" key="2">
    <source>
        <dbReference type="Pfam" id="PF13340"/>
    </source>
</evidence>
<dbReference type="EMBL" id="QGKL01000039">
    <property type="protein sequence ID" value="PWQ94801.1"/>
    <property type="molecule type" value="Genomic_DNA"/>
</dbReference>
<dbReference type="GO" id="GO:0003677">
    <property type="term" value="F:DNA binding"/>
    <property type="evidence" value="ECO:0007669"/>
    <property type="project" value="InterPro"/>
</dbReference>
<accession>A0A317C9F2</accession>
<gene>
    <name evidence="3" type="ORF">DKT75_15445</name>
</gene>
<dbReference type="Pfam" id="PF13340">
    <property type="entry name" value="DUF4096"/>
    <property type="match status" value="1"/>
</dbReference>
<feature type="domain" description="Transposase IS4-like" evidence="1">
    <location>
        <begin position="91"/>
        <end position="241"/>
    </location>
</feature>
<protein>
    <submittedName>
        <fullName evidence="3">IS5 family transposase</fullName>
    </submittedName>
</protein>
<name>A0A317C9F2_9GAMM</name>
<dbReference type="Pfam" id="PF01609">
    <property type="entry name" value="DDE_Tnp_1"/>
    <property type="match status" value="1"/>
</dbReference>
<evidence type="ECO:0000259" key="1">
    <source>
        <dbReference type="Pfam" id="PF01609"/>
    </source>
</evidence>
<dbReference type="OrthoDB" id="8781865at2"/>
<dbReference type="NCBIfam" id="NF033580">
    <property type="entry name" value="transpos_IS5_3"/>
    <property type="match status" value="1"/>
</dbReference>
<dbReference type="PANTHER" id="PTHR30007">
    <property type="entry name" value="PHP DOMAIN PROTEIN"/>
    <property type="match status" value="1"/>
</dbReference>
<feature type="domain" description="Insertion element IS402-like" evidence="2">
    <location>
        <begin position="6"/>
        <end position="78"/>
    </location>
</feature>